<evidence type="ECO:0000256" key="2">
    <source>
        <dbReference type="ARBA" id="ARBA00022670"/>
    </source>
</evidence>
<evidence type="ECO:0000259" key="8">
    <source>
        <dbReference type="Pfam" id="PF05922"/>
    </source>
</evidence>
<feature type="active site" description="Charge relay system" evidence="5">
    <location>
        <position position="251"/>
    </location>
</feature>
<dbReference type="OrthoDB" id="206201at2759"/>
<dbReference type="InterPro" id="IPR010259">
    <property type="entry name" value="S8pro/Inhibitor_I9"/>
</dbReference>
<dbReference type="InterPro" id="IPR022398">
    <property type="entry name" value="Peptidase_S8_His-AS"/>
</dbReference>
<feature type="domain" description="Inhibitor I9" evidence="8">
    <location>
        <begin position="61"/>
        <end position="138"/>
    </location>
</feature>
<comment type="similarity">
    <text evidence="1 5 6">Belongs to the peptidase S8 family.</text>
</comment>
<evidence type="ECO:0000256" key="4">
    <source>
        <dbReference type="ARBA" id="ARBA00022825"/>
    </source>
</evidence>
<dbReference type="AlphaFoldDB" id="A0A9N8WMK2"/>
<dbReference type="PROSITE" id="PS00138">
    <property type="entry name" value="SUBTILASE_SER"/>
    <property type="match status" value="1"/>
</dbReference>
<evidence type="ECO:0000313" key="9">
    <source>
        <dbReference type="EMBL" id="CAG8491778.1"/>
    </source>
</evidence>
<dbReference type="FunFam" id="3.40.50.200:FF:000014">
    <property type="entry name" value="Proteinase K"/>
    <property type="match status" value="1"/>
</dbReference>
<dbReference type="PROSITE" id="PS00136">
    <property type="entry name" value="SUBTILASE_ASP"/>
    <property type="match status" value="1"/>
</dbReference>
<dbReference type="InterPro" id="IPR050131">
    <property type="entry name" value="Peptidase_S8_subtilisin-like"/>
</dbReference>
<dbReference type="PRINTS" id="PR00723">
    <property type="entry name" value="SUBTILISIN"/>
</dbReference>
<keyword evidence="3 5" id="KW-0378">Hydrolase</keyword>
<dbReference type="Gene3D" id="3.40.50.200">
    <property type="entry name" value="Peptidase S8/S53 domain"/>
    <property type="match status" value="1"/>
</dbReference>
<evidence type="ECO:0000256" key="6">
    <source>
        <dbReference type="RuleBase" id="RU003355"/>
    </source>
</evidence>
<dbReference type="InterPro" id="IPR036852">
    <property type="entry name" value="Peptidase_S8/S53_dom_sf"/>
</dbReference>
<proteinExistence type="inferred from homology"/>
<evidence type="ECO:0000256" key="1">
    <source>
        <dbReference type="ARBA" id="ARBA00011073"/>
    </source>
</evidence>
<accession>A0A9N8WMK2</accession>
<sequence length="486" mass="52068">MSAHQYKSTQIFTPTILFWTFVTSHPSLLTLLLKIKYALVESQSQYDCPTSIDSDETPQKHIVMLKSESAKDQHYEMLNHCFNKKVDNSHTLRSDDHDNINDVSFEDFIAYITYLRPSEAAALTEQREVKHVEPDTEASINAPPKKYLPNCSKSVIKPVSKTVCKTATAAHDNCHSFATQSPAPFNLDRIDQPSRPLDGKYIYPKNRGSGVNVYIIDTGIKTDHLEFGGRATNSTPPFCSGCTQNVDDNGHGTHVAGIVGGVTWGVAKHVSIISIKVFGPSGSGSFSDVLAELASVAAQHSSCTNKNTVVNLSLDGGFSQAINDAVQALITMGIHVSVAAGNSAADACNFSPASAPNAITVGATSVTTDYITIFSNFGNCLDIFAPGMNIESAGIASDNDTAVFSGTSQATPHVTGMIALIIATSGNLPPDQMSAAINKLATPNVVTGNLQGSPNKFIRVPFCTQSKKGPKETHFLKDPKDKKGYH</sequence>
<dbReference type="InterPro" id="IPR000209">
    <property type="entry name" value="Peptidase_S8/S53_dom"/>
</dbReference>
<reference evidence="9" key="1">
    <citation type="submission" date="2021-06" db="EMBL/GenBank/DDBJ databases">
        <authorList>
            <person name="Kallberg Y."/>
            <person name="Tangrot J."/>
            <person name="Rosling A."/>
        </authorList>
    </citation>
    <scope>NUCLEOTIDE SEQUENCE</scope>
    <source>
        <strain evidence="9">FL966</strain>
    </source>
</reference>
<dbReference type="InterPro" id="IPR023827">
    <property type="entry name" value="Peptidase_S8_Asp-AS"/>
</dbReference>
<dbReference type="CDD" id="cd04077">
    <property type="entry name" value="Peptidases_S8_PCSK9_ProteinaseK_like"/>
    <property type="match status" value="1"/>
</dbReference>
<protein>
    <submittedName>
        <fullName evidence="9">22424_t:CDS:1</fullName>
    </submittedName>
</protein>
<gene>
    <name evidence="9" type="ORF">CPELLU_LOCUS2015</name>
</gene>
<keyword evidence="2 5" id="KW-0645">Protease</keyword>
<dbReference type="Pfam" id="PF00082">
    <property type="entry name" value="Peptidase_S8"/>
    <property type="match status" value="1"/>
</dbReference>
<evidence type="ECO:0000313" key="10">
    <source>
        <dbReference type="Proteomes" id="UP000789759"/>
    </source>
</evidence>
<keyword evidence="4 5" id="KW-0720">Serine protease</keyword>
<dbReference type="Proteomes" id="UP000789759">
    <property type="component" value="Unassembled WGS sequence"/>
</dbReference>
<feature type="active site" description="Charge relay system" evidence="5">
    <location>
        <position position="408"/>
    </location>
</feature>
<dbReference type="InterPro" id="IPR034193">
    <property type="entry name" value="PCSK9_ProteinaseK-like"/>
</dbReference>
<dbReference type="GO" id="GO:0006508">
    <property type="term" value="P:proteolysis"/>
    <property type="evidence" value="ECO:0007669"/>
    <property type="project" value="UniProtKB-KW"/>
</dbReference>
<comment type="caution">
    <text evidence="9">The sequence shown here is derived from an EMBL/GenBank/DDBJ whole genome shotgun (WGS) entry which is preliminary data.</text>
</comment>
<dbReference type="PROSITE" id="PS00137">
    <property type="entry name" value="SUBTILASE_HIS"/>
    <property type="match status" value="1"/>
</dbReference>
<evidence type="ECO:0000256" key="5">
    <source>
        <dbReference type="PROSITE-ProRule" id="PRU01240"/>
    </source>
</evidence>
<dbReference type="SUPFAM" id="SSF52743">
    <property type="entry name" value="Subtilisin-like"/>
    <property type="match status" value="1"/>
</dbReference>
<dbReference type="EMBL" id="CAJVQA010000821">
    <property type="protein sequence ID" value="CAG8491778.1"/>
    <property type="molecule type" value="Genomic_DNA"/>
</dbReference>
<evidence type="ECO:0000256" key="3">
    <source>
        <dbReference type="ARBA" id="ARBA00022801"/>
    </source>
</evidence>
<dbReference type="InterPro" id="IPR023828">
    <property type="entry name" value="Peptidase_S8_Ser-AS"/>
</dbReference>
<feature type="active site" description="Charge relay system" evidence="5">
    <location>
        <position position="217"/>
    </location>
</feature>
<dbReference type="GO" id="GO:0004252">
    <property type="term" value="F:serine-type endopeptidase activity"/>
    <property type="evidence" value="ECO:0007669"/>
    <property type="project" value="UniProtKB-UniRule"/>
</dbReference>
<dbReference type="PROSITE" id="PS51892">
    <property type="entry name" value="SUBTILASE"/>
    <property type="match status" value="1"/>
</dbReference>
<keyword evidence="10" id="KW-1185">Reference proteome</keyword>
<feature type="domain" description="Peptidase S8/S53" evidence="7">
    <location>
        <begin position="208"/>
        <end position="444"/>
    </location>
</feature>
<name>A0A9N8WMK2_9GLOM</name>
<dbReference type="PANTHER" id="PTHR43806:SF11">
    <property type="entry name" value="CEREVISIN-RELATED"/>
    <property type="match status" value="1"/>
</dbReference>
<dbReference type="InterPro" id="IPR015500">
    <property type="entry name" value="Peptidase_S8_subtilisin-rel"/>
</dbReference>
<dbReference type="Pfam" id="PF05922">
    <property type="entry name" value="Inhibitor_I9"/>
    <property type="match status" value="1"/>
</dbReference>
<dbReference type="PANTHER" id="PTHR43806">
    <property type="entry name" value="PEPTIDASE S8"/>
    <property type="match status" value="1"/>
</dbReference>
<evidence type="ECO:0000259" key="7">
    <source>
        <dbReference type="Pfam" id="PF00082"/>
    </source>
</evidence>
<dbReference type="GO" id="GO:0005615">
    <property type="term" value="C:extracellular space"/>
    <property type="evidence" value="ECO:0007669"/>
    <property type="project" value="TreeGrafter"/>
</dbReference>
<organism evidence="9 10">
    <name type="scientific">Cetraspora pellucida</name>
    <dbReference type="NCBI Taxonomy" id="1433469"/>
    <lineage>
        <taxon>Eukaryota</taxon>
        <taxon>Fungi</taxon>
        <taxon>Fungi incertae sedis</taxon>
        <taxon>Mucoromycota</taxon>
        <taxon>Glomeromycotina</taxon>
        <taxon>Glomeromycetes</taxon>
        <taxon>Diversisporales</taxon>
        <taxon>Gigasporaceae</taxon>
        <taxon>Cetraspora</taxon>
    </lineage>
</organism>